<dbReference type="Proteomes" id="UP000515240">
    <property type="component" value="Chromosome"/>
</dbReference>
<gene>
    <name evidence="2" type="ORF">HS961_05900</name>
</gene>
<reference evidence="2 3" key="1">
    <citation type="journal article" date="2020" name="G3 (Bethesda)">
        <title>CeMbio - The Caenorhabditis elegans Microbiome Resource.</title>
        <authorList>
            <person name="Dirksen P."/>
            <person name="Assie A."/>
            <person name="Zimmermann J."/>
            <person name="Zhang F."/>
            <person name="Tietje A.M."/>
            <person name="Marsh S.A."/>
            <person name="Felix M.A."/>
            <person name="Shapira M."/>
            <person name="Kaleta C."/>
            <person name="Schulenburg H."/>
            <person name="Samuel B."/>
        </authorList>
    </citation>
    <scope>NUCLEOTIDE SEQUENCE [LARGE SCALE GENOMIC DNA]</scope>
    <source>
        <strain evidence="2 3">BIGb0172</strain>
    </source>
</reference>
<name>A0A7G5EEH7_9BURK</name>
<feature type="transmembrane region" description="Helical" evidence="1">
    <location>
        <begin position="20"/>
        <end position="41"/>
    </location>
</feature>
<dbReference type="EMBL" id="CP058554">
    <property type="protein sequence ID" value="QMV72402.1"/>
    <property type="molecule type" value="Genomic_DNA"/>
</dbReference>
<organism evidence="2 3">
    <name type="scientific">Comamonas piscis</name>
    <dbReference type="NCBI Taxonomy" id="1562974"/>
    <lineage>
        <taxon>Bacteria</taxon>
        <taxon>Pseudomonadati</taxon>
        <taxon>Pseudomonadota</taxon>
        <taxon>Betaproteobacteria</taxon>
        <taxon>Burkholderiales</taxon>
        <taxon>Comamonadaceae</taxon>
        <taxon>Comamonas</taxon>
    </lineage>
</organism>
<keyword evidence="1" id="KW-0472">Membrane</keyword>
<dbReference type="KEGG" id="cpis:HS961_05900"/>
<proteinExistence type="predicted"/>
<feature type="transmembrane region" description="Helical" evidence="1">
    <location>
        <begin position="53"/>
        <end position="76"/>
    </location>
</feature>
<keyword evidence="1" id="KW-1133">Transmembrane helix</keyword>
<sequence length="161" mass="18588">MTHGFRESEDGLHYAEHISWPMRLFVAVIGLAMFLIPVPFLQHGHWGLPWWQLLLLAVCITLPVLLGTFFLCLAGGRCLRLHFDKRQRCLVRHGRLPLPPRAIPYADIEPPSVLERSSEDGPYYVLRLRVQGERAMHLSSFGLQTEAQVWCQRIADELQHR</sequence>
<evidence type="ECO:0000313" key="3">
    <source>
        <dbReference type="Proteomes" id="UP000515240"/>
    </source>
</evidence>
<keyword evidence="1" id="KW-0812">Transmembrane</keyword>
<dbReference type="RefSeq" id="WP_182326821.1">
    <property type="nucleotide sequence ID" value="NZ_CP058554.1"/>
</dbReference>
<accession>A0A7G5EEH7</accession>
<evidence type="ECO:0000313" key="2">
    <source>
        <dbReference type="EMBL" id="QMV72402.1"/>
    </source>
</evidence>
<dbReference type="AlphaFoldDB" id="A0A7G5EEH7"/>
<evidence type="ECO:0000256" key="1">
    <source>
        <dbReference type="SAM" id="Phobius"/>
    </source>
</evidence>
<protein>
    <submittedName>
        <fullName evidence="2">Uncharacterized protein</fullName>
    </submittedName>
</protein>
<keyword evidence="3" id="KW-1185">Reference proteome</keyword>